<dbReference type="PANTHER" id="PTHR34606">
    <property type="entry name" value="BON DOMAIN-CONTAINING PROTEIN"/>
    <property type="match status" value="1"/>
</dbReference>
<organism evidence="2 3">
    <name type="scientific">Hymenobacter nivis</name>
    <dbReference type="NCBI Taxonomy" id="1850093"/>
    <lineage>
        <taxon>Bacteria</taxon>
        <taxon>Pseudomonadati</taxon>
        <taxon>Bacteroidota</taxon>
        <taxon>Cytophagia</taxon>
        <taxon>Cytophagales</taxon>
        <taxon>Hymenobacteraceae</taxon>
        <taxon>Hymenobacter</taxon>
    </lineage>
</organism>
<dbReference type="Proteomes" id="UP000245999">
    <property type="component" value="Chromosome"/>
</dbReference>
<dbReference type="PANTHER" id="PTHR34606:SF15">
    <property type="entry name" value="BON DOMAIN-CONTAINING PROTEIN"/>
    <property type="match status" value="1"/>
</dbReference>
<accession>A0A2Z3GKE6</accession>
<feature type="domain" description="BON" evidence="1">
    <location>
        <begin position="58"/>
        <end position="126"/>
    </location>
</feature>
<dbReference type="SMART" id="SM00749">
    <property type="entry name" value="BON"/>
    <property type="match status" value="2"/>
</dbReference>
<dbReference type="InterPro" id="IPR007055">
    <property type="entry name" value="BON_dom"/>
</dbReference>
<dbReference type="InterPro" id="IPR014004">
    <property type="entry name" value="Transpt-assoc_nodulatn_dom_bac"/>
</dbReference>
<dbReference type="RefSeq" id="WP_109655617.1">
    <property type="nucleotide sequence ID" value="NZ_CP029145.1"/>
</dbReference>
<evidence type="ECO:0000259" key="1">
    <source>
        <dbReference type="PROSITE" id="PS50914"/>
    </source>
</evidence>
<keyword evidence="3" id="KW-1185">Reference proteome</keyword>
<name>A0A2Z3GKE6_9BACT</name>
<evidence type="ECO:0000313" key="2">
    <source>
        <dbReference type="EMBL" id="AWM32512.1"/>
    </source>
</evidence>
<dbReference type="InterPro" id="IPR051686">
    <property type="entry name" value="Lipoprotein_DolP"/>
</dbReference>
<dbReference type="PROSITE" id="PS50914">
    <property type="entry name" value="BON"/>
    <property type="match status" value="2"/>
</dbReference>
<dbReference type="EMBL" id="CP029145">
    <property type="protein sequence ID" value="AWM32512.1"/>
    <property type="molecule type" value="Genomic_DNA"/>
</dbReference>
<dbReference type="Pfam" id="PF04972">
    <property type="entry name" value="BON"/>
    <property type="match status" value="2"/>
</dbReference>
<evidence type="ECO:0000313" key="3">
    <source>
        <dbReference type="Proteomes" id="UP000245999"/>
    </source>
</evidence>
<dbReference type="AlphaFoldDB" id="A0A2Z3GKE6"/>
<dbReference type="Gene3D" id="3.30.1340.30">
    <property type="match status" value="2"/>
</dbReference>
<proteinExistence type="predicted"/>
<dbReference type="OrthoDB" id="870892at2"/>
<protein>
    <recommendedName>
        <fullName evidence="1">BON domain-containing protein</fullName>
    </recommendedName>
</protein>
<reference evidence="3" key="1">
    <citation type="submission" date="2018-04" db="EMBL/GenBank/DDBJ databases">
        <title>Complete genome of Antarctic heterotrophic bacterium Hymenobacter nivis.</title>
        <authorList>
            <person name="Terashima M."/>
        </authorList>
    </citation>
    <scope>NUCLEOTIDE SEQUENCE [LARGE SCALE GENOMIC DNA]</scope>
    <source>
        <strain evidence="3">NBRC 111535</strain>
    </source>
</reference>
<sequence length="274" mass="28891">MFLPTGLPTTEAYLVAAIGRLAAAAYAAGTGRAEARSPLAAHWNPGYAQAHPDFRPQPDITVAQAVRAALRAEPCLAALLLAVQVRAGVATLLGTLSNLRARQAAEQVARAVAGVREIHNLLKVRSNEPDATIQAQVRAALLHDPYVHRCRFAVQVANGCVQLSGVVVDCFDRERAADVAAGINGVVEVINHVHLAGAPTQGPPRGEAWDAQLAQHLHPYRPALFHNQLIGPGVWAGRVALSGAVEPWLARQQAGRGANLDGATDVNNHLLISA</sequence>
<gene>
    <name evidence="2" type="ORF">DDQ68_06750</name>
</gene>
<feature type="domain" description="BON" evidence="1">
    <location>
        <begin position="129"/>
        <end position="197"/>
    </location>
</feature>
<dbReference type="KEGG" id="hnv:DDQ68_06750"/>